<dbReference type="GO" id="GO:0042910">
    <property type="term" value="F:xenobiotic transmembrane transporter activity"/>
    <property type="evidence" value="ECO:0007669"/>
    <property type="project" value="TreeGrafter"/>
</dbReference>
<reference evidence="2 3" key="1">
    <citation type="journal article" date="2016" name="Front. Microbiol.">
        <title>Single-Cell (Meta-)Genomics of a Dimorphic Candidatus Thiomargarita nelsonii Reveals Genomic Plasticity.</title>
        <authorList>
            <person name="Flood B.E."/>
            <person name="Fliss P."/>
            <person name="Jones D.S."/>
            <person name="Dick G.J."/>
            <person name="Jain S."/>
            <person name="Kaster A.K."/>
            <person name="Winkel M."/>
            <person name="Mussmann M."/>
            <person name="Bailey J."/>
        </authorList>
    </citation>
    <scope>NUCLEOTIDE SEQUENCE [LARGE SCALE GENOMIC DNA]</scope>
    <source>
        <strain evidence="2">Hydrate Ridge</strain>
    </source>
</reference>
<dbReference type="PRINTS" id="PR00702">
    <property type="entry name" value="ACRIFLAVINRP"/>
</dbReference>
<feature type="transmembrane region" description="Helical" evidence="1">
    <location>
        <begin position="452"/>
        <end position="475"/>
    </location>
</feature>
<feature type="transmembrane region" description="Helical" evidence="1">
    <location>
        <begin position="6"/>
        <end position="27"/>
    </location>
</feature>
<dbReference type="SUPFAM" id="SSF82693">
    <property type="entry name" value="Multidrug efflux transporter AcrB pore domain, PN1, PN2, PC1 and PC2 subdomains"/>
    <property type="match status" value="2"/>
</dbReference>
<dbReference type="InterPro" id="IPR027463">
    <property type="entry name" value="AcrB_DN_DC_subdom"/>
</dbReference>
<comment type="caution">
    <text evidence="2">The sequence shown here is derived from an EMBL/GenBank/DDBJ whole genome shotgun (WGS) entry which is preliminary data.</text>
</comment>
<proteinExistence type="predicted"/>
<feature type="transmembrane region" description="Helical" evidence="1">
    <location>
        <begin position="863"/>
        <end position="882"/>
    </location>
</feature>
<name>A0A0A6P3I1_9GAMM</name>
<keyword evidence="1" id="KW-0812">Transmembrane</keyword>
<protein>
    <submittedName>
        <fullName evidence="2">Acriflavin resistance protein</fullName>
    </submittedName>
</protein>
<feature type="transmembrane region" description="Helical" evidence="1">
    <location>
        <begin position="961"/>
        <end position="980"/>
    </location>
</feature>
<dbReference type="InterPro" id="IPR001036">
    <property type="entry name" value="Acrflvin-R"/>
</dbReference>
<dbReference type="Gene3D" id="3.30.70.1320">
    <property type="entry name" value="Multidrug efflux transporter AcrB pore domain like"/>
    <property type="match status" value="1"/>
</dbReference>
<feature type="transmembrane region" description="Helical" evidence="1">
    <location>
        <begin position="327"/>
        <end position="347"/>
    </location>
</feature>
<keyword evidence="1" id="KW-0472">Membrane</keyword>
<dbReference type="PANTHER" id="PTHR32063:SF33">
    <property type="entry name" value="RND SUPERFAMILY EFFLUX PUMP PERMEASE COMPONENT"/>
    <property type="match status" value="1"/>
</dbReference>
<feature type="transmembrane region" description="Helical" evidence="1">
    <location>
        <begin position="353"/>
        <end position="373"/>
    </location>
</feature>
<dbReference type="AlphaFoldDB" id="A0A0A6P3I1"/>
<dbReference type="SUPFAM" id="SSF82714">
    <property type="entry name" value="Multidrug efflux transporter AcrB TolC docking domain, DN and DC subdomains"/>
    <property type="match status" value="2"/>
</dbReference>
<dbReference type="Gene3D" id="3.30.70.1430">
    <property type="entry name" value="Multidrug efflux transporter AcrB pore domain"/>
    <property type="match status" value="2"/>
</dbReference>
<evidence type="ECO:0000256" key="1">
    <source>
        <dbReference type="SAM" id="Phobius"/>
    </source>
</evidence>
<dbReference type="Gene3D" id="3.30.2090.10">
    <property type="entry name" value="Multidrug efflux transporter AcrB TolC docking domain, DN and DC subdomains"/>
    <property type="match status" value="2"/>
</dbReference>
<sequence>MIRFFAAHPTAANLVMIILIILGIIAAPKLQRATFPDFTAGEVQITVPYPGASAEEVEDAICQRIEDAVDGINDVEEVRCEAKEGLATAVIKLRDGGNFDRFMDDVKTEIEAIDNFPEQTELPIIKALGRTDHVVSIAVTGPMSATDLKVYAEQIKDSLLLVPEISQVDIEGFSDHQIRIELPAHTLQQYGLSVAELANVISQQSINLPAGSIETQAENVLIRFVDERRTPQAFENLIVVANSSGAEIRLGDIAHITDRFELDENKILFNGERAAILKISKTKTEDNLIIGDAVKAFVDKAQQTAPPGVRFSLTEDRYSIVRDRLNLLLKNGVQGLILVAMTLWLFFSFRFAFWVVMGLPISFLGTIFFMQLLGQSLNMLTMVGLLIAIGLIMDDAIVISENIATQLRKGKSALQAAIDGTQEVGLGVFSSFLTSLCMFVPLAFLEGDIGKVLKVMAVVLILTLTISLIEAFLILPHHMAHSLAQTSRPNRFRQWIEKKMEWIQNQLLGRLVDWIVNWRYLFIGLLIATFLSSIGMLTSGKVKFSAFPEIDGDIIQARILLPQGTPLARTEAVVEQITAALERVNIELSPFQPEAQTLVKNIHIQYNKNTDAHEVGPHVATVTADLLTAEVRQGQIDDIIQRWRTELGDLPDLLNINFKEPVIGPGGLPIDIRLQGQDLEKLKAASLALQNWLNRYQGVFDLSDDLRPGKPEIRLRLKEGALALGFDAATIANQLRSAYYGYTASEIQVGPESYEIDVRLDSLDKDSLADFNYFTLTSKDGQQVPLTAVAEIQMARGYARLHRINNQRTVTIQGEVDRRILNVNELIQETKQQFMPSFQQRYPTIKVTFEGSTKEGGKTGRSALQSFMLGLLGIFVLLSFQFRSYFEPLAVMIAIPFAFIGVIWGHWIMGFDITMPSVVGFISLAGIVVNDSILLVTFLKMRIKAGLSIHEAASSASRERFRAVLLTSMTTIAGLIPILSETSLQAQILIPLVTSLVFGLIASTLLVLLVVPTLYTILEDFGLTENVEEGDMQTTKNPIF</sequence>
<evidence type="ECO:0000313" key="3">
    <source>
        <dbReference type="Proteomes" id="UP000030428"/>
    </source>
</evidence>
<dbReference type="Pfam" id="PF00873">
    <property type="entry name" value="ACR_tran"/>
    <property type="match status" value="1"/>
</dbReference>
<feature type="transmembrane region" description="Helical" evidence="1">
    <location>
        <begin position="518"/>
        <end position="537"/>
    </location>
</feature>
<dbReference type="Proteomes" id="UP000030428">
    <property type="component" value="Unassembled WGS sequence"/>
</dbReference>
<feature type="transmembrane region" description="Helical" evidence="1">
    <location>
        <begin position="424"/>
        <end position="445"/>
    </location>
</feature>
<dbReference type="Gene3D" id="1.20.1640.10">
    <property type="entry name" value="Multidrug efflux transporter AcrB transmembrane domain"/>
    <property type="match status" value="2"/>
</dbReference>
<organism evidence="2 3">
    <name type="scientific">Candidatus Thiomargarita nelsonii</name>
    <dbReference type="NCBI Taxonomy" id="1003181"/>
    <lineage>
        <taxon>Bacteria</taxon>
        <taxon>Pseudomonadati</taxon>
        <taxon>Pseudomonadota</taxon>
        <taxon>Gammaproteobacteria</taxon>
        <taxon>Thiotrichales</taxon>
        <taxon>Thiotrichaceae</taxon>
        <taxon>Thiomargarita</taxon>
    </lineage>
</organism>
<dbReference type="PANTHER" id="PTHR32063">
    <property type="match status" value="1"/>
</dbReference>
<feature type="transmembrane region" description="Helical" evidence="1">
    <location>
        <begin position="992"/>
        <end position="1018"/>
    </location>
</feature>
<feature type="transmembrane region" description="Helical" evidence="1">
    <location>
        <begin position="888"/>
        <end position="907"/>
    </location>
</feature>
<accession>A0A0A6P3I1</accession>
<dbReference type="EMBL" id="JSZA02000117">
    <property type="protein sequence ID" value="KHD04972.1"/>
    <property type="molecule type" value="Genomic_DNA"/>
</dbReference>
<keyword evidence="3" id="KW-1185">Reference proteome</keyword>
<dbReference type="Gene3D" id="3.30.70.1440">
    <property type="entry name" value="Multidrug efflux transporter AcrB pore domain"/>
    <property type="match status" value="1"/>
</dbReference>
<dbReference type="GO" id="GO:0005886">
    <property type="term" value="C:plasma membrane"/>
    <property type="evidence" value="ECO:0007669"/>
    <property type="project" value="TreeGrafter"/>
</dbReference>
<feature type="transmembrane region" description="Helical" evidence="1">
    <location>
        <begin position="919"/>
        <end position="941"/>
    </location>
</feature>
<evidence type="ECO:0000313" key="2">
    <source>
        <dbReference type="EMBL" id="KHD04972.1"/>
    </source>
</evidence>
<gene>
    <name evidence="2" type="ORF">PN36_23665</name>
</gene>
<feature type="transmembrane region" description="Helical" evidence="1">
    <location>
        <begin position="380"/>
        <end position="404"/>
    </location>
</feature>
<dbReference type="SUPFAM" id="SSF82866">
    <property type="entry name" value="Multidrug efflux transporter AcrB transmembrane domain"/>
    <property type="match status" value="2"/>
</dbReference>
<keyword evidence="1" id="KW-1133">Transmembrane helix</keyword>